<keyword evidence="2" id="KW-0597">Phosphoprotein</keyword>
<dbReference type="OrthoDB" id="70588at2759"/>
<dbReference type="PANTHER" id="PTHR46052:SF1">
    <property type="entry name" value="PHOSDUCIN-LIKE PROTEIN"/>
    <property type="match status" value="1"/>
</dbReference>
<proteinExistence type="inferred from homology"/>
<evidence type="ECO:0000256" key="1">
    <source>
        <dbReference type="ARBA" id="ARBA00009686"/>
    </source>
</evidence>
<organism evidence="6">
    <name type="scientific">Pectinophora gossypiella</name>
    <name type="common">Cotton pink bollworm</name>
    <name type="synonym">Depressaria gossypiella</name>
    <dbReference type="NCBI Taxonomy" id="13191"/>
    <lineage>
        <taxon>Eukaryota</taxon>
        <taxon>Metazoa</taxon>
        <taxon>Ecdysozoa</taxon>
        <taxon>Arthropoda</taxon>
        <taxon>Hexapoda</taxon>
        <taxon>Insecta</taxon>
        <taxon>Pterygota</taxon>
        <taxon>Neoptera</taxon>
        <taxon>Endopterygota</taxon>
        <taxon>Lepidoptera</taxon>
        <taxon>Glossata</taxon>
        <taxon>Ditrysia</taxon>
        <taxon>Gelechioidea</taxon>
        <taxon>Gelechiidae</taxon>
        <taxon>Apatetrinae</taxon>
        <taxon>Pectinophora</taxon>
    </lineage>
</organism>
<dbReference type="EMBL" id="GDQN01005557">
    <property type="protein sequence ID" value="JAT85497.1"/>
    <property type="molecule type" value="Transcribed_RNA"/>
</dbReference>
<dbReference type="GO" id="GO:0008277">
    <property type="term" value="P:regulation of G protein-coupled receptor signaling pathway"/>
    <property type="evidence" value="ECO:0007669"/>
    <property type="project" value="InterPro"/>
</dbReference>
<feature type="region of interest" description="Disordered" evidence="4">
    <location>
        <begin position="1"/>
        <end position="68"/>
    </location>
</feature>
<comment type="similarity">
    <text evidence="1">Belongs to the phosducin family.</text>
</comment>
<keyword evidence="3" id="KW-0175">Coiled coil</keyword>
<evidence type="ECO:0000259" key="5">
    <source>
        <dbReference type="Pfam" id="PF02114"/>
    </source>
</evidence>
<dbReference type="InterPro" id="IPR024253">
    <property type="entry name" value="Phosducin_thioredoxin-like_dom"/>
</dbReference>
<feature type="compositionally biased region" description="Polar residues" evidence="4">
    <location>
        <begin position="54"/>
        <end position="64"/>
    </location>
</feature>
<protein>
    <recommendedName>
        <fullName evidence="5">Phosducin domain-containing protein</fullName>
    </recommendedName>
</protein>
<sequence length="269" mass="30465">MATLDDKILGEKLHNYCSSSEDEGGSDYEDSRSGDEEGNPPPSNIPKAEPAPVNNWSGTASNTGPKGVIEDWRRFKQLEAENRREQEKERVALAKKLTMTVKTEREEAEAKQIEELEDELGELMNDEFLLQYQKKRMQELMEQLQKAPKFGKVITLKSQDEFLDAIDKEDQRVAVIIHIFNEKKRACETMDGCLNVLAADYPTIKFCRIAADITGLSRHFRVEGVPAILVYKGGQIIGNFVQLVTELGNDFFATDVERFLIEYGMLPAK</sequence>
<dbReference type="SUPFAM" id="SSF52833">
    <property type="entry name" value="Thioredoxin-like"/>
    <property type="match status" value="1"/>
</dbReference>
<dbReference type="Gene3D" id="3.40.30.10">
    <property type="entry name" value="Glutaredoxin"/>
    <property type="match status" value="1"/>
</dbReference>
<evidence type="ECO:0000256" key="2">
    <source>
        <dbReference type="ARBA" id="ARBA00022553"/>
    </source>
</evidence>
<dbReference type="PANTHER" id="PTHR46052">
    <property type="entry name" value="PHOSDUCIN-LIKE PROTEIN"/>
    <property type="match status" value="1"/>
</dbReference>
<name>A0A1E1WEZ4_PECGO</name>
<evidence type="ECO:0000256" key="3">
    <source>
        <dbReference type="SAM" id="Coils"/>
    </source>
</evidence>
<feature type="domain" description="Phosducin" evidence="5">
    <location>
        <begin position="55"/>
        <end position="269"/>
    </location>
</feature>
<evidence type="ECO:0000256" key="4">
    <source>
        <dbReference type="SAM" id="MobiDB-lite"/>
    </source>
</evidence>
<dbReference type="InterPro" id="IPR023196">
    <property type="entry name" value="Phosducin_N_dom_sf"/>
</dbReference>
<feature type="compositionally biased region" description="Basic and acidic residues" evidence="4">
    <location>
        <begin position="1"/>
        <end position="14"/>
    </location>
</feature>
<dbReference type="PRINTS" id="PR00677">
    <property type="entry name" value="PHOSDUCIN"/>
</dbReference>
<dbReference type="InterPro" id="IPR036249">
    <property type="entry name" value="Thioredoxin-like_sf"/>
</dbReference>
<dbReference type="AlphaFoldDB" id="A0A1E1WEZ4"/>
<reference evidence="6" key="1">
    <citation type="submission" date="2015-09" db="EMBL/GenBank/DDBJ databases">
        <title>De novo assembly of Pectinophora gossypiella (Pink Bollworm) gut transcriptome.</title>
        <authorList>
            <person name="Tassone E.E."/>
        </authorList>
    </citation>
    <scope>NUCLEOTIDE SEQUENCE</scope>
</reference>
<dbReference type="Gene3D" id="1.10.168.10">
    <property type="entry name" value="Phosducin, domain 2"/>
    <property type="match status" value="1"/>
</dbReference>
<accession>A0A1E1WEZ4</accession>
<dbReference type="InterPro" id="IPR051499">
    <property type="entry name" value="Phosducin-like_reg"/>
</dbReference>
<feature type="coiled-coil region" evidence="3">
    <location>
        <begin position="75"/>
        <end position="126"/>
    </location>
</feature>
<gene>
    <name evidence="6" type="ORF">g.9628</name>
</gene>
<dbReference type="Pfam" id="PF02114">
    <property type="entry name" value="Phosducin"/>
    <property type="match status" value="1"/>
</dbReference>
<evidence type="ECO:0000313" key="6">
    <source>
        <dbReference type="EMBL" id="JAT85497.1"/>
    </source>
</evidence>
<dbReference type="CDD" id="cd02987">
    <property type="entry name" value="Phd_like_Phd"/>
    <property type="match status" value="1"/>
</dbReference>
<dbReference type="InterPro" id="IPR001200">
    <property type="entry name" value="Phosducin"/>
</dbReference>